<gene>
    <name evidence="2" type="ORF">SAMN05428998_11545</name>
</gene>
<reference evidence="2 3" key="1">
    <citation type="submission" date="2017-04" db="EMBL/GenBank/DDBJ databases">
        <authorList>
            <person name="Afonso C.L."/>
            <person name="Miller P.J."/>
            <person name="Scott M.A."/>
            <person name="Spackman E."/>
            <person name="Goraichik I."/>
            <person name="Dimitrov K.M."/>
            <person name="Suarez D.L."/>
            <person name="Swayne D.E."/>
        </authorList>
    </citation>
    <scope>NUCLEOTIDE SEQUENCE [LARGE SCALE GENOMIC DNA]</scope>
    <source>
        <strain evidence="2 3">USBA 355</strain>
    </source>
</reference>
<evidence type="ECO:0000313" key="2">
    <source>
        <dbReference type="EMBL" id="SMF43244.1"/>
    </source>
</evidence>
<proteinExistence type="predicted"/>
<feature type="region of interest" description="Disordered" evidence="1">
    <location>
        <begin position="1"/>
        <end position="54"/>
    </location>
</feature>
<evidence type="ECO:0000256" key="1">
    <source>
        <dbReference type="SAM" id="MobiDB-lite"/>
    </source>
</evidence>
<dbReference type="RefSeq" id="WP_179243915.1">
    <property type="nucleotide sequence ID" value="NZ_FWZX01000015.1"/>
</dbReference>
<name>A0A1Y6CAM7_9PROT</name>
<sequence>MAFKPNYNQQRAERNRAKQQKKQEKLQKKEDEVARRKAERGDELPGADEGAPQG</sequence>
<dbReference type="EMBL" id="FWZX01000015">
    <property type="protein sequence ID" value="SMF43244.1"/>
    <property type="molecule type" value="Genomic_DNA"/>
</dbReference>
<feature type="compositionally biased region" description="Polar residues" evidence="1">
    <location>
        <begin position="1"/>
        <end position="10"/>
    </location>
</feature>
<dbReference type="AlphaFoldDB" id="A0A1Y6CAM7"/>
<accession>A0A1Y6CAM7</accession>
<evidence type="ECO:0000313" key="3">
    <source>
        <dbReference type="Proteomes" id="UP000192917"/>
    </source>
</evidence>
<dbReference type="Proteomes" id="UP000192917">
    <property type="component" value="Unassembled WGS sequence"/>
</dbReference>
<organism evidence="2 3">
    <name type="scientific">Tistlia consotensis USBA 355</name>
    <dbReference type="NCBI Taxonomy" id="560819"/>
    <lineage>
        <taxon>Bacteria</taxon>
        <taxon>Pseudomonadati</taxon>
        <taxon>Pseudomonadota</taxon>
        <taxon>Alphaproteobacteria</taxon>
        <taxon>Rhodospirillales</taxon>
        <taxon>Rhodovibrionaceae</taxon>
        <taxon>Tistlia</taxon>
    </lineage>
</organism>
<keyword evidence="3" id="KW-1185">Reference proteome</keyword>
<protein>
    <submittedName>
        <fullName evidence="2">Uncharacterized protein</fullName>
    </submittedName>
</protein>
<feature type="compositionally biased region" description="Basic and acidic residues" evidence="1">
    <location>
        <begin position="11"/>
        <end position="43"/>
    </location>
</feature>